<keyword evidence="2 5" id="KW-0808">Transferase</keyword>
<dbReference type="Pfam" id="PF01885">
    <property type="entry name" value="PTS_2-RNA"/>
    <property type="match status" value="1"/>
</dbReference>
<evidence type="ECO:0000256" key="3">
    <source>
        <dbReference type="ARBA" id="ARBA00023027"/>
    </source>
</evidence>
<dbReference type="EMBL" id="JAHQXE010000001">
    <property type="protein sequence ID" value="MBV0900575.1"/>
    <property type="molecule type" value="Genomic_DNA"/>
</dbReference>
<evidence type="ECO:0000256" key="4">
    <source>
        <dbReference type="ARBA" id="ARBA00025212"/>
    </source>
</evidence>
<dbReference type="GO" id="GO:0000215">
    <property type="term" value="F:tRNA 2'-phosphotransferase activity"/>
    <property type="evidence" value="ECO:0007669"/>
    <property type="project" value="TreeGrafter"/>
</dbReference>
<comment type="similarity">
    <text evidence="1 5">Belongs to the KptA/TPT1 family.</text>
</comment>
<comment type="function">
    <text evidence="4 5">Removes the 2'-phosphate from RNA via an intermediate in which the phosphate is ADP-ribosylated by NAD followed by a presumed transesterification to release the RNA and generate ADP-ribose 1''-2''-cyclic phosphate (APPR&gt;P). May function as an ADP-ribosylase.</text>
</comment>
<dbReference type="InterPro" id="IPR022928">
    <property type="entry name" value="RNA_2'-PTrans_KptA"/>
</dbReference>
<keyword evidence="3 5" id="KW-0520">NAD</keyword>
<protein>
    <recommendedName>
        <fullName evidence="5">Probable RNA 2'-phosphotransferase</fullName>
        <ecNumber evidence="5">2.7.1.-</ecNumber>
    </recommendedName>
</protein>
<dbReference type="EC" id="2.7.1.-" evidence="5"/>
<evidence type="ECO:0000256" key="2">
    <source>
        <dbReference type="ARBA" id="ARBA00022679"/>
    </source>
</evidence>
<accession>A0AA41FXE6</accession>
<dbReference type="Gene3D" id="1.10.10.970">
    <property type="entry name" value="RNA 2'-phosphotransferase, Tpt1/KptA family, N-terminal domain"/>
    <property type="match status" value="1"/>
</dbReference>
<dbReference type="Proteomes" id="UP001166304">
    <property type="component" value="Unassembled WGS sequence"/>
</dbReference>
<dbReference type="Gene3D" id="3.20.170.30">
    <property type="match status" value="1"/>
</dbReference>
<dbReference type="PANTHER" id="PTHR12684">
    <property type="entry name" value="PUTATIVE PHOSPHOTRANSFERASE"/>
    <property type="match status" value="1"/>
</dbReference>
<dbReference type="GO" id="GO:0006388">
    <property type="term" value="P:tRNA splicing, via endonucleolytic cleavage and ligation"/>
    <property type="evidence" value="ECO:0007669"/>
    <property type="project" value="UniProtKB-UniRule"/>
</dbReference>
<evidence type="ECO:0000313" key="6">
    <source>
        <dbReference type="EMBL" id="MBV0900575.1"/>
    </source>
</evidence>
<sequence length="238" mass="25011">MPDAIRRCPDHGFFEGAACPTCDAPGAHVLEGERRRRLSKFVSGALRHFPDDAGIELDSSGWTPFPALADAVARRYDWADADALAGVVATDPKGRFERTGGETADWVAETADPSGETADPAAATTDDRIRAAYGHSVDVSLGATAAPVPETLYHGTAPRNVASIRDGGLEPMSRQTVHLSGSVDEAEAVGRRHADDPVVFAVDAAAMGADGLRVAKRGTGTYTTDGVPPRYLDLLDDA</sequence>
<dbReference type="SUPFAM" id="SSF56399">
    <property type="entry name" value="ADP-ribosylation"/>
    <property type="match status" value="1"/>
</dbReference>
<proteinExistence type="inferred from homology"/>
<dbReference type="HAMAP" id="MF_00299">
    <property type="entry name" value="KptA"/>
    <property type="match status" value="1"/>
</dbReference>
<dbReference type="InterPro" id="IPR002745">
    <property type="entry name" value="Ptrans_KptA/Tpt1"/>
</dbReference>
<dbReference type="PANTHER" id="PTHR12684:SF2">
    <property type="entry name" value="TRNA 2'-PHOSPHOTRANSFERASE 1"/>
    <property type="match status" value="1"/>
</dbReference>
<dbReference type="GO" id="GO:0003950">
    <property type="term" value="F:NAD+ poly-ADP-ribosyltransferase activity"/>
    <property type="evidence" value="ECO:0007669"/>
    <property type="project" value="InterPro"/>
</dbReference>
<dbReference type="InterPro" id="IPR042081">
    <property type="entry name" value="RNA_2'-PTrans_C"/>
</dbReference>
<comment type="caution">
    <text evidence="6">The sequence shown here is derived from an EMBL/GenBank/DDBJ whole genome shotgun (WGS) entry which is preliminary data.</text>
</comment>
<keyword evidence="7" id="KW-1185">Reference proteome</keyword>
<evidence type="ECO:0000256" key="1">
    <source>
        <dbReference type="ARBA" id="ARBA00009836"/>
    </source>
</evidence>
<name>A0AA41FXE6_9EURY</name>
<evidence type="ECO:0000256" key="5">
    <source>
        <dbReference type="HAMAP-Rule" id="MF_00299"/>
    </source>
</evidence>
<evidence type="ECO:0000313" key="7">
    <source>
        <dbReference type="Proteomes" id="UP001166304"/>
    </source>
</evidence>
<dbReference type="RefSeq" id="WP_162412134.1">
    <property type="nucleotide sequence ID" value="NZ_JAHQXE010000001.1"/>
</dbReference>
<dbReference type="InterPro" id="IPR042080">
    <property type="entry name" value="RNA_2'-PTrans_N"/>
</dbReference>
<organism evidence="6 7">
    <name type="scientific">Haloarcula salina</name>
    <dbReference type="NCBI Taxonomy" id="1429914"/>
    <lineage>
        <taxon>Archaea</taxon>
        <taxon>Methanobacteriati</taxon>
        <taxon>Methanobacteriota</taxon>
        <taxon>Stenosarchaea group</taxon>
        <taxon>Halobacteria</taxon>
        <taxon>Halobacteriales</taxon>
        <taxon>Haloarculaceae</taxon>
        <taxon>Haloarcula</taxon>
    </lineage>
</organism>
<dbReference type="AlphaFoldDB" id="A0AA41FXE6"/>
<reference evidence="6" key="1">
    <citation type="submission" date="2021-06" db="EMBL/GenBank/DDBJ databases">
        <title>New haloarchaea isolates fom saline soil.</title>
        <authorList>
            <person name="Duran-Viseras A."/>
            <person name="Sanchez-Porro C.S."/>
            <person name="Ventosa A."/>
        </authorList>
    </citation>
    <scope>NUCLEOTIDE SEQUENCE</scope>
    <source>
        <strain evidence="6">JCM 18369</strain>
    </source>
</reference>
<gene>
    <name evidence="5" type="primary">kptA</name>
    <name evidence="6" type="ORF">KTS37_02135</name>
</gene>